<comment type="subcellular location">
    <subcellularLocation>
        <location evidence="1">Mitochondrion inner membrane</location>
        <topology evidence="1">Multi-pass membrane protein</topology>
    </subcellularLocation>
</comment>
<reference evidence="12 13" key="1">
    <citation type="submission" date="2016-06" db="EMBL/GenBank/DDBJ databases">
        <title>Evolution of pathogenesis and genome organization in the Tremellales.</title>
        <authorList>
            <person name="Cuomo C."/>
            <person name="Litvintseva A."/>
            <person name="Heitman J."/>
            <person name="Chen Y."/>
            <person name="Sun S."/>
            <person name="Springer D."/>
            <person name="Dromer F."/>
            <person name="Young S."/>
            <person name="Zeng Q."/>
            <person name="Chapman S."/>
            <person name="Gujja S."/>
            <person name="Saif S."/>
            <person name="Birren B."/>
        </authorList>
    </citation>
    <scope>NUCLEOTIDE SEQUENCE [LARGE SCALE GENOMIC DNA]</scope>
    <source>
        <strain evidence="12 13">CBS 6039</strain>
    </source>
</reference>
<evidence type="ECO:0000256" key="11">
    <source>
        <dbReference type="RuleBase" id="RU000488"/>
    </source>
</evidence>
<dbReference type="PROSITE" id="PS50920">
    <property type="entry name" value="SOLCAR"/>
    <property type="match status" value="3"/>
</dbReference>
<keyword evidence="5" id="KW-0677">Repeat</keyword>
<comment type="similarity">
    <text evidence="2 11">Belongs to the mitochondrial carrier (TC 2.A.29) family.</text>
</comment>
<keyword evidence="7" id="KW-1133">Transmembrane helix</keyword>
<dbReference type="GeneID" id="30156671"/>
<dbReference type="InterPro" id="IPR002067">
    <property type="entry name" value="MCP"/>
</dbReference>
<dbReference type="AlphaFoldDB" id="A0A1E3HK71"/>
<evidence type="ECO:0000256" key="8">
    <source>
        <dbReference type="ARBA" id="ARBA00023128"/>
    </source>
</evidence>
<dbReference type="InterPro" id="IPR049563">
    <property type="entry name" value="TXTP-like"/>
</dbReference>
<keyword evidence="4 10" id="KW-0812">Transmembrane</keyword>
<dbReference type="GO" id="GO:0005469">
    <property type="term" value="F:succinate:fumarate antiporter activity"/>
    <property type="evidence" value="ECO:0007669"/>
    <property type="project" value="TreeGrafter"/>
</dbReference>
<organism evidence="12 13">
    <name type="scientific">Cryptococcus amylolentus CBS 6039</name>
    <dbReference type="NCBI Taxonomy" id="1295533"/>
    <lineage>
        <taxon>Eukaryota</taxon>
        <taxon>Fungi</taxon>
        <taxon>Dikarya</taxon>
        <taxon>Basidiomycota</taxon>
        <taxon>Agaricomycotina</taxon>
        <taxon>Tremellomycetes</taxon>
        <taxon>Tremellales</taxon>
        <taxon>Cryptococcaceae</taxon>
        <taxon>Cryptococcus</taxon>
    </lineage>
</organism>
<evidence type="ECO:0000256" key="5">
    <source>
        <dbReference type="ARBA" id="ARBA00022737"/>
    </source>
</evidence>
<feature type="repeat" description="Solcar" evidence="10">
    <location>
        <begin position="35"/>
        <end position="125"/>
    </location>
</feature>
<evidence type="ECO:0008006" key="14">
    <source>
        <dbReference type="Google" id="ProtNLM"/>
    </source>
</evidence>
<dbReference type="RefSeq" id="XP_018992121.1">
    <property type="nucleotide sequence ID" value="XM_019139630.1"/>
</dbReference>
<evidence type="ECO:0000256" key="1">
    <source>
        <dbReference type="ARBA" id="ARBA00004448"/>
    </source>
</evidence>
<dbReference type="OrthoDB" id="204711at2759"/>
<evidence type="ECO:0000256" key="4">
    <source>
        <dbReference type="ARBA" id="ARBA00022692"/>
    </source>
</evidence>
<dbReference type="EMBL" id="AWGJ01000008">
    <property type="protein sequence ID" value="ODN76747.1"/>
    <property type="molecule type" value="Genomic_DNA"/>
</dbReference>
<dbReference type="PANTHER" id="PTHR45788">
    <property type="entry name" value="SUCCINATE/FUMARATE MITOCHONDRIAL TRANSPORTER-RELATED"/>
    <property type="match status" value="1"/>
</dbReference>
<keyword evidence="8" id="KW-0496">Mitochondrion</keyword>
<sequence>MSSAYNTPVPLQSVAPKGRDVALSLPKGNTGKSQVPLSTHLVAGGTAGLAEALVCHPLDTVKVRIQLSKAQVAARSRSNGFFATGRHIISQEGPLSLYRGLGAVVSGIVPKMAIRFASFEVFKSWLSQPDGSISPQATFLAGLGAGAMEAVAVVTPMEVVKIRLQAQHQPVLAGPMGAMGSPRYRNAAHAAYTIVHQEGLATFYRGVSLTALRQATNQGVNFTAYQQFKRWALDLQPQHAERGLPSWQTMSLGLVSGAMGPFSNAPIDTIKTRIQKATKVKGETARSRMIKVTSEMFKHEGVKAFYKGITPRVLRVAPGQAIVFTVYERVKKLID</sequence>
<feature type="repeat" description="Solcar" evidence="10">
    <location>
        <begin position="133"/>
        <end position="231"/>
    </location>
</feature>
<evidence type="ECO:0000313" key="12">
    <source>
        <dbReference type="EMBL" id="ODN76747.1"/>
    </source>
</evidence>
<evidence type="ECO:0000256" key="6">
    <source>
        <dbReference type="ARBA" id="ARBA00022792"/>
    </source>
</evidence>
<dbReference type="InterPro" id="IPR018108">
    <property type="entry name" value="MCP_transmembrane"/>
</dbReference>
<dbReference type="SUPFAM" id="SSF103506">
    <property type="entry name" value="Mitochondrial carrier"/>
    <property type="match status" value="1"/>
</dbReference>
<evidence type="ECO:0000313" key="13">
    <source>
        <dbReference type="Proteomes" id="UP000094065"/>
    </source>
</evidence>
<gene>
    <name evidence="12" type="ORF">L202_05362</name>
</gene>
<keyword evidence="9 10" id="KW-0472">Membrane</keyword>
<dbReference type="InterPro" id="IPR023395">
    <property type="entry name" value="MCP_dom_sf"/>
</dbReference>
<evidence type="ECO:0000256" key="3">
    <source>
        <dbReference type="ARBA" id="ARBA00022448"/>
    </source>
</evidence>
<protein>
    <recommendedName>
        <fullName evidence="14">Succinate/fumarate mitochondrial transporter</fullName>
    </recommendedName>
</protein>
<dbReference type="Pfam" id="PF00153">
    <property type="entry name" value="Mito_carr"/>
    <property type="match status" value="3"/>
</dbReference>
<evidence type="ECO:0000256" key="2">
    <source>
        <dbReference type="ARBA" id="ARBA00006375"/>
    </source>
</evidence>
<evidence type="ECO:0000256" key="7">
    <source>
        <dbReference type="ARBA" id="ARBA00022989"/>
    </source>
</evidence>
<name>A0A1E3HK71_9TREE</name>
<keyword evidence="6" id="KW-0999">Mitochondrion inner membrane</keyword>
<keyword evidence="3 11" id="KW-0813">Transport</keyword>
<comment type="caution">
    <text evidence="12">The sequence shown here is derived from an EMBL/GenBank/DDBJ whole genome shotgun (WGS) entry which is preliminary data.</text>
</comment>
<keyword evidence="13" id="KW-1185">Reference proteome</keyword>
<accession>A0A1E3HK71</accession>
<dbReference type="FunFam" id="1.50.40.10:FF:000021">
    <property type="entry name" value="SFC1p Mitochondrial succinate-fumarate transporter"/>
    <property type="match status" value="1"/>
</dbReference>
<dbReference type="Proteomes" id="UP000094065">
    <property type="component" value="Unassembled WGS sequence"/>
</dbReference>
<dbReference type="Gene3D" id="1.50.40.10">
    <property type="entry name" value="Mitochondrial carrier domain"/>
    <property type="match status" value="1"/>
</dbReference>
<dbReference type="PRINTS" id="PR00926">
    <property type="entry name" value="MITOCARRIER"/>
</dbReference>
<evidence type="ECO:0000256" key="10">
    <source>
        <dbReference type="PROSITE-ProRule" id="PRU00282"/>
    </source>
</evidence>
<evidence type="ECO:0000256" key="9">
    <source>
        <dbReference type="ARBA" id="ARBA00023136"/>
    </source>
</evidence>
<dbReference type="PANTHER" id="PTHR45788:SF2">
    <property type="entry name" value="SUCCINATE_FUMARATE MITOCHONDRIAL TRANSPORTER"/>
    <property type="match status" value="1"/>
</dbReference>
<dbReference type="STRING" id="1295533.A0A1E3HK71"/>
<feature type="repeat" description="Solcar" evidence="10">
    <location>
        <begin position="244"/>
        <end position="333"/>
    </location>
</feature>
<dbReference type="GO" id="GO:0005743">
    <property type="term" value="C:mitochondrial inner membrane"/>
    <property type="evidence" value="ECO:0007669"/>
    <property type="project" value="UniProtKB-SubCell"/>
</dbReference>
<proteinExistence type="inferred from homology"/>